<gene>
    <name evidence="4" type="ORF">RF55_20465</name>
</gene>
<feature type="region of interest" description="Disordered" evidence="2">
    <location>
        <begin position="396"/>
        <end position="420"/>
    </location>
</feature>
<dbReference type="GO" id="GO:0003676">
    <property type="term" value="F:nucleic acid binding"/>
    <property type="evidence" value="ECO:0007669"/>
    <property type="project" value="InterPro"/>
</dbReference>
<dbReference type="EC" id="2.7.7.49" evidence="1"/>
<dbReference type="PROSITE" id="PS50994">
    <property type="entry name" value="INTEGRASE"/>
    <property type="match status" value="1"/>
</dbReference>
<feature type="domain" description="Integrase catalytic" evidence="3">
    <location>
        <begin position="137"/>
        <end position="295"/>
    </location>
</feature>
<dbReference type="PaxDb" id="67767-A0A0J7JYW6"/>
<dbReference type="STRING" id="67767.A0A0J7JYW6"/>
<dbReference type="FunFam" id="1.10.340.70:FF:000001">
    <property type="entry name" value="Retrovirus-related Pol polyprotein from transposon gypsy-like Protein"/>
    <property type="match status" value="1"/>
</dbReference>
<dbReference type="Gene3D" id="3.30.420.10">
    <property type="entry name" value="Ribonuclease H-like superfamily/Ribonuclease H"/>
    <property type="match status" value="1"/>
</dbReference>
<keyword evidence="5" id="KW-1185">Reference proteome</keyword>
<proteinExistence type="predicted"/>
<dbReference type="OrthoDB" id="7554763at2759"/>
<dbReference type="Gene3D" id="1.10.340.70">
    <property type="match status" value="1"/>
</dbReference>
<dbReference type="PANTHER" id="PTHR37984">
    <property type="entry name" value="PROTEIN CBG26694"/>
    <property type="match status" value="1"/>
</dbReference>
<evidence type="ECO:0000256" key="1">
    <source>
        <dbReference type="ARBA" id="ARBA00012493"/>
    </source>
</evidence>
<reference evidence="4 5" key="1">
    <citation type="submission" date="2015-04" db="EMBL/GenBank/DDBJ databases">
        <title>Lasius niger genome sequencing.</title>
        <authorList>
            <person name="Konorov E.A."/>
            <person name="Nikitin M.A."/>
            <person name="Kirill M.V."/>
            <person name="Chang P."/>
        </authorList>
    </citation>
    <scope>NUCLEOTIDE SEQUENCE [LARGE SCALE GENOMIC DNA]</scope>
    <source>
        <tissue evidence="4">Whole</tissue>
    </source>
</reference>
<organism evidence="4 5">
    <name type="scientific">Lasius niger</name>
    <name type="common">Black garden ant</name>
    <dbReference type="NCBI Taxonomy" id="67767"/>
    <lineage>
        <taxon>Eukaryota</taxon>
        <taxon>Metazoa</taxon>
        <taxon>Ecdysozoa</taxon>
        <taxon>Arthropoda</taxon>
        <taxon>Hexapoda</taxon>
        <taxon>Insecta</taxon>
        <taxon>Pterygota</taxon>
        <taxon>Neoptera</taxon>
        <taxon>Endopterygota</taxon>
        <taxon>Hymenoptera</taxon>
        <taxon>Apocrita</taxon>
        <taxon>Aculeata</taxon>
        <taxon>Formicoidea</taxon>
        <taxon>Formicidae</taxon>
        <taxon>Formicinae</taxon>
        <taxon>Lasius</taxon>
        <taxon>Lasius</taxon>
    </lineage>
</organism>
<comment type="caution">
    <text evidence="4">The sequence shown here is derived from an EMBL/GenBank/DDBJ whole genome shotgun (WGS) entry which is preliminary data.</text>
</comment>
<evidence type="ECO:0000259" key="3">
    <source>
        <dbReference type="PROSITE" id="PS50994"/>
    </source>
</evidence>
<dbReference type="Proteomes" id="UP000036403">
    <property type="component" value="Unassembled WGS sequence"/>
</dbReference>
<dbReference type="InterPro" id="IPR050951">
    <property type="entry name" value="Retrovirus_Pol_polyprotein"/>
</dbReference>
<dbReference type="Pfam" id="PF00665">
    <property type="entry name" value="rve"/>
    <property type="match status" value="1"/>
</dbReference>
<evidence type="ECO:0000256" key="2">
    <source>
        <dbReference type="SAM" id="MobiDB-lite"/>
    </source>
</evidence>
<evidence type="ECO:0000313" key="5">
    <source>
        <dbReference type="Proteomes" id="UP000036403"/>
    </source>
</evidence>
<dbReference type="InterPro" id="IPR041588">
    <property type="entry name" value="Integrase_H2C2"/>
</dbReference>
<dbReference type="GO" id="GO:0015074">
    <property type="term" value="P:DNA integration"/>
    <property type="evidence" value="ECO:0007669"/>
    <property type="project" value="InterPro"/>
</dbReference>
<accession>A0A0J7JYW6</accession>
<dbReference type="Pfam" id="PF17921">
    <property type="entry name" value="Integrase_H2C2"/>
    <property type="match status" value="1"/>
</dbReference>
<dbReference type="InterPro" id="IPR036397">
    <property type="entry name" value="RNaseH_sf"/>
</dbReference>
<protein>
    <recommendedName>
        <fullName evidence="1">RNA-directed DNA polymerase</fullName>
        <ecNumber evidence="1">2.7.7.49</ecNumber>
    </recommendedName>
</protein>
<name>A0A0J7JYW6_LASNI</name>
<dbReference type="PANTHER" id="PTHR37984:SF5">
    <property type="entry name" value="PROTEIN NYNRIN-LIKE"/>
    <property type="match status" value="1"/>
</dbReference>
<dbReference type="SUPFAM" id="SSF53098">
    <property type="entry name" value="Ribonuclease H-like"/>
    <property type="match status" value="1"/>
</dbReference>
<dbReference type="InterPro" id="IPR001584">
    <property type="entry name" value="Integrase_cat-core"/>
</dbReference>
<sequence length="420" mass="48347">MKHVDALSRYPINSLTCDDVTPKIVAAQSKDEYIITIKKLLEEGKTDDYVLKNNVLYKIEKDADVLVVPQTMQGEVIRNAHNKGHYAVSKTESIVKQNFYFPNLRKCVENVVSSCIECILVNKKRGKAEGFLNPIPKYDIPLNTYHIDFIGPLPSTDRNYQHIFTVVDAFTKFVWLYPVKTTSSQNALQKLNQQQAIFGNPARIITDKGPAFTSNEFEEYCKEENIEHIPITTGIPRGNGQIERMHETLIPILAKLSIDDPTKWFKYVDAVQMTMNSTISRSTKKSPFELLTGVKMRNKLQMEILELLEEESINDLMNKREEDREEARKNILKIQEENRKNFNKHRKKARAYEIGDLVAIQRTQFGTGMKLRPKFFGPYEIVKVKSNDRYEVKKIGQHEGPNQTSTAADHMKSWVNETVT</sequence>
<dbReference type="GO" id="GO:0003964">
    <property type="term" value="F:RNA-directed DNA polymerase activity"/>
    <property type="evidence" value="ECO:0007669"/>
    <property type="project" value="UniProtKB-EC"/>
</dbReference>
<dbReference type="EMBL" id="LBMM01020476">
    <property type="protein sequence ID" value="KMQ83277.1"/>
    <property type="molecule type" value="Genomic_DNA"/>
</dbReference>
<dbReference type="AlphaFoldDB" id="A0A0J7JYW6"/>
<evidence type="ECO:0000313" key="4">
    <source>
        <dbReference type="EMBL" id="KMQ83277.1"/>
    </source>
</evidence>
<dbReference type="InterPro" id="IPR012337">
    <property type="entry name" value="RNaseH-like_sf"/>
</dbReference>